<sequence length="633" mass="72274">FLAKGLCEAMAGIPDGGEHHVIAAVHHLVKALEATTILSNDNVIRTLLADLDTHLSTMIRVDEAEAENIREIETRLMSAQHTIMSLHSNHSRIWDSTCVIVLEYLQAVAEVQRLAETLQNMPLQRSSRSKELFDQAHSILQMAMARLQEELIHILVQNKQYFDHECVSLLSCEQNPIYEEESVVPNEDELFENASQTESSSIENEEYVMDLIHPDVVPHIKSIADVMFASGYNQEFCQAFCGFWRDTFTEYLTILDVEQFSIEDVLQMEWKYLNSRIRMWRHAVKSIISIYLASAKRLFNHVLGEHGHISSACLIEASKAPILCLLNFGQAVSIGPHKPEWLYCLLDMYEVLAALVPDVDALFPEEIGSLVRVEFYELLRRLGDSATVIFKELGNHIALCSSTTPFPSGGIHPLTKYIINYIMCFAEYGDTLNLLLQAPETVNSDVGQNAVATHLQSLILILEANLDEKSKLYKESPLKHIFMMNNIHYMVQKIWDSKIVRYFGDDWIRNHVGKFRQHAMCYERVTWSSILALLRDDGITGKATLKARCRDFAAAFEDVHKNQTRWRVPDPRLREDLRISASKSVIPAYRNFVSKITSSIGEKQIKYTVQDLETYILDLLEGSSKSLNHSRRR</sequence>
<proteinExistence type="inferred from homology"/>
<dbReference type="PANTHER" id="PTHR12542">
    <property type="entry name" value="EXOCYST COMPLEX PROTEIN EXO70"/>
    <property type="match status" value="1"/>
</dbReference>
<dbReference type="GeneID" id="105158004"/>
<accession>A0A8M8UVW9</accession>
<keyword evidence="3" id="KW-0268">Exocytosis</keyword>
<evidence type="ECO:0000256" key="1">
    <source>
        <dbReference type="ARBA" id="ARBA00006756"/>
    </source>
</evidence>
<dbReference type="InterPro" id="IPR016159">
    <property type="entry name" value="Cullin_repeat-like_dom_sf"/>
</dbReference>
<comment type="function">
    <text evidence="3">Component of the exocyst complex.</text>
</comment>
<protein>
    <recommendedName>
        <fullName evidence="3">Exocyst subunit Exo70 family protein</fullName>
    </recommendedName>
</protein>
<keyword evidence="5" id="KW-1185">Reference proteome</keyword>
<gene>
    <name evidence="6" type="primary">LOC105158004</name>
</gene>
<keyword evidence="2 3" id="KW-0813">Transport</keyword>
<evidence type="ECO:0000313" key="6">
    <source>
        <dbReference type="RefSeq" id="XP_020548155.1"/>
    </source>
</evidence>
<dbReference type="InterPro" id="IPR046364">
    <property type="entry name" value="Exo70_C"/>
</dbReference>
<dbReference type="SUPFAM" id="SSF74788">
    <property type="entry name" value="Cullin repeat-like"/>
    <property type="match status" value="1"/>
</dbReference>
<dbReference type="AlphaFoldDB" id="A0A8M8UVW9"/>
<keyword evidence="3" id="KW-0653">Protein transport</keyword>
<dbReference type="Gene3D" id="1.20.1280.170">
    <property type="entry name" value="Exocyst complex component Exo70"/>
    <property type="match status" value="1"/>
</dbReference>
<dbReference type="GO" id="GO:0015031">
    <property type="term" value="P:protein transport"/>
    <property type="evidence" value="ECO:0007669"/>
    <property type="project" value="UniProtKB-KW"/>
</dbReference>
<dbReference type="PANTHER" id="PTHR12542:SF92">
    <property type="entry name" value="EXOCYST COMPLEX COMPONENT EXO70E2"/>
    <property type="match status" value="1"/>
</dbReference>
<reference evidence="6" key="1">
    <citation type="submission" date="2025-08" db="UniProtKB">
        <authorList>
            <consortium name="RefSeq"/>
        </authorList>
    </citation>
    <scope>IDENTIFICATION</scope>
</reference>
<evidence type="ECO:0000256" key="2">
    <source>
        <dbReference type="ARBA" id="ARBA00022448"/>
    </source>
</evidence>
<dbReference type="RefSeq" id="XP_020548155.1">
    <property type="nucleotide sequence ID" value="XM_020692496.1"/>
</dbReference>
<dbReference type="GO" id="GO:0006887">
    <property type="term" value="P:exocytosis"/>
    <property type="evidence" value="ECO:0007669"/>
    <property type="project" value="UniProtKB-KW"/>
</dbReference>
<dbReference type="Pfam" id="PF03081">
    <property type="entry name" value="Exo70_C"/>
    <property type="match status" value="1"/>
</dbReference>
<dbReference type="KEGG" id="sind:105158004"/>
<name>A0A8M8UVW9_SESIN</name>
<evidence type="ECO:0000259" key="4">
    <source>
        <dbReference type="Pfam" id="PF03081"/>
    </source>
</evidence>
<comment type="similarity">
    <text evidence="1 3">Belongs to the EXO70 family.</text>
</comment>
<feature type="non-terminal residue" evidence="6">
    <location>
        <position position="1"/>
    </location>
</feature>
<organism evidence="5 6">
    <name type="scientific">Sesamum indicum</name>
    <name type="common">Oriental sesame</name>
    <name type="synonym">Sesamum orientale</name>
    <dbReference type="NCBI Taxonomy" id="4182"/>
    <lineage>
        <taxon>Eukaryota</taxon>
        <taxon>Viridiplantae</taxon>
        <taxon>Streptophyta</taxon>
        <taxon>Embryophyta</taxon>
        <taxon>Tracheophyta</taxon>
        <taxon>Spermatophyta</taxon>
        <taxon>Magnoliopsida</taxon>
        <taxon>eudicotyledons</taxon>
        <taxon>Gunneridae</taxon>
        <taxon>Pentapetalae</taxon>
        <taxon>asterids</taxon>
        <taxon>lamiids</taxon>
        <taxon>Lamiales</taxon>
        <taxon>Pedaliaceae</taxon>
        <taxon>Sesamum</taxon>
    </lineage>
</organism>
<evidence type="ECO:0000313" key="5">
    <source>
        <dbReference type="Proteomes" id="UP000504604"/>
    </source>
</evidence>
<dbReference type="Proteomes" id="UP000504604">
    <property type="component" value="Linkage group LG3"/>
</dbReference>
<evidence type="ECO:0000256" key="3">
    <source>
        <dbReference type="RuleBase" id="RU365026"/>
    </source>
</evidence>
<dbReference type="OrthoDB" id="1922221at2759"/>
<dbReference type="GO" id="GO:0005546">
    <property type="term" value="F:phosphatidylinositol-4,5-bisphosphate binding"/>
    <property type="evidence" value="ECO:0007669"/>
    <property type="project" value="InterPro"/>
</dbReference>
<feature type="domain" description="Exocyst complex subunit Exo70 C-terminal" evidence="4">
    <location>
        <begin position="279"/>
        <end position="618"/>
    </location>
</feature>
<dbReference type="Pfam" id="PF20669">
    <property type="entry name" value="Exo70_N"/>
    <property type="match status" value="1"/>
</dbReference>
<dbReference type="GO" id="GO:0000145">
    <property type="term" value="C:exocyst"/>
    <property type="evidence" value="ECO:0007669"/>
    <property type="project" value="InterPro"/>
</dbReference>
<dbReference type="InterPro" id="IPR004140">
    <property type="entry name" value="Exo70"/>
</dbReference>